<dbReference type="Gramene" id="OE9A067437T1">
    <property type="protein sequence ID" value="OE9A067437C1"/>
    <property type="gene ID" value="OE9A067437"/>
</dbReference>
<evidence type="ECO:0000259" key="1">
    <source>
        <dbReference type="PROSITE" id="PS50197"/>
    </source>
</evidence>
<evidence type="ECO:0000313" key="3">
    <source>
        <dbReference type="Proteomes" id="UP000594638"/>
    </source>
</evidence>
<dbReference type="PROSITE" id="PS50197">
    <property type="entry name" value="BEACH"/>
    <property type="match status" value="1"/>
</dbReference>
<dbReference type="InterPro" id="IPR050865">
    <property type="entry name" value="BEACH_Domain"/>
</dbReference>
<organism evidence="2 3">
    <name type="scientific">Olea europaea subsp. europaea</name>
    <dbReference type="NCBI Taxonomy" id="158383"/>
    <lineage>
        <taxon>Eukaryota</taxon>
        <taxon>Viridiplantae</taxon>
        <taxon>Streptophyta</taxon>
        <taxon>Embryophyta</taxon>
        <taxon>Tracheophyta</taxon>
        <taxon>Spermatophyta</taxon>
        <taxon>Magnoliopsida</taxon>
        <taxon>eudicotyledons</taxon>
        <taxon>Gunneridae</taxon>
        <taxon>Pentapetalae</taxon>
        <taxon>asterids</taxon>
        <taxon>lamiids</taxon>
        <taxon>Lamiales</taxon>
        <taxon>Oleaceae</taxon>
        <taxon>Oleeae</taxon>
        <taxon>Olea</taxon>
    </lineage>
</organism>
<dbReference type="PANTHER" id="PTHR13743">
    <property type="entry name" value="BEIGE/BEACH-RELATED"/>
    <property type="match status" value="1"/>
</dbReference>
<dbReference type="Proteomes" id="UP000594638">
    <property type="component" value="Unassembled WGS sequence"/>
</dbReference>
<dbReference type="InterPro" id="IPR036372">
    <property type="entry name" value="BEACH_dom_sf"/>
</dbReference>
<evidence type="ECO:0000313" key="2">
    <source>
        <dbReference type="EMBL" id="CAA2972213.1"/>
    </source>
</evidence>
<feature type="domain" description="BEACH" evidence="1">
    <location>
        <begin position="1"/>
        <end position="81"/>
    </location>
</feature>
<name>A0A8S0R003_OLEEU</name>
<comment type="caution">
    <text evidence="2">The sequence shown here is derived from an EMBL/GenBank/DDBJ whole genome shotgun (WGS) entry which is preliminary data.</text>
</comment>
<dbReference type="SUPFAM" id="SSF81837">
    <property type="entry name" value="BEACH domain"/>
    <property type="match status" value="1"/>
</dbReference>
<dbReference type="Pfam" id="PF02138">
    <property type="entry name" value="Beach"/>
    <property type="match status" value="1"/>
</dbReference>
<proteinExistence type="predicted"/>
<dbReference type="AlphaFoldDB" id="A0A8S0R003"/>
<dbReference type="Gene3D" id="1.10.1540.10">
    <property type="entry name" value="BEACH domain"/>
    <property type="match status" value="1"/>
</dbReference>
<gene>
    <name evidence="2" type="ORF">OLEA9_A067437</name>
</gene>
<sequence length="81" mass="9241">MEISQHWCIDADRIKKFQEIQGGKFDHAERMFSDIAATWNGVLMDMSDVKELVPELFYLPKVFTNENSIGFGTTQLGGKLD</sequence>
<dbReference type="OrthoDB" id="26681at2759"/>
<protein>
    <recommendedName>
        <fullName evidence="1">BEACH domain-containing protein</fullName>
    </recommendedName>
</protein>
<dbReference type="EMBL" id="CACTIH010002042">
    <property type="protein sequence ID" value="CAA2972213.1"/>
    <property type="molecule type" value="Genomic_DNA"/>
</dbReference>
<accession>A0A8S0R003</accession>
<reference evidence="2 3" key="1">
    <citation type="submission" date="2019-12" db="EMBL/GenBank/DDBJ databases">
        <authorList>
            <person name="Alioto T."/>
            <person name="Alioto T."/>
            <person name="Gomez Garrido J."/>
        </authorList>
    </citation>
    <scope>NUCLEOTIDE SEQUENCE [LARGE SCALE GENOMIC DNA]</scope>
</reference>
<dbReference type="PANTHER" id="PTHR13743:SF157">
    <property type="entry name" value="BEACH DOMAIN-CONTAINING PROTEIN C2"/>
    <property type="match status" value="1"/>
</dbReference>
<keyword evidence="3" id="KW-1185">Reference proteome</keyword>
<dbReference type="InterPro" id="IPR000409">
    <property type="entry name" value="BEACH_dom"/>
</dbReference>